<dbReference type="SUPFAM" id="SSF142338">
    <property type="entry name" value="CofD-like"/>
    <property type="match status" value="1"/>
</dbReference>
<dbReference type="CDD" id="cd07187">
    <property type="entry name" value="YvcK_like"/>
    <property type="match status" value="1"/>
</dbReference>
<dbReference type="Proteomes" id="UP000231192">
    <property type="component" value="Unassembled WGS sequence"/>
</dbReference>
<keyword evidence="1 2" id="KW-0963">Cytoplasm</keyword>
<dbReference type="PANTHER" id="PTHR30135:SF3">
    <property type="entry name" value="GLUCONEOGENESIS FACTOR-RELATED"/>
    <property type="match status" value="1"/>
</dbReference>
<evidence type="ECO:0000256" key="1">
    <source>
        <dbReference type="ARBA" id="ARBA00022490"/>
    </source>
</evidence>
<organism evidence="3 4">
    <name type="scientific">Candidatus Kaiserbacteria bacterium CG10_big_fil_rev_8_21_14_0_10_51_14</name>
    <dbReference type="NCBI Taxonomy" id="1974610"/>
    <lineage>
        <taxon>Bacteria</taxon>
        <taxon>Candidatus Kaiseribacteriota</taxon>
    </lineage>
</organism>
<dbReference type="GO" id="GO:0005737">
    <property type="term" value="C:cytoplasm"/>
    <property type="evidence" value="ECO:0007669"/>
    <property type="project" value="UniProtKB-SubCell"/>
</dbReference>
<comment type="subcellular location">
    <subcellularLocation>
        <location evidence="2">Cytoplasm</location>
    </subcellularLocation>
</comment>
<evidence type="ECO:0000256" key="2">
    <source>
        <dbReference type="HAMAP-Rule" id="MF_00973"/>
    </source>
</evidence>
<dbReference type="PANTHER" id="PTHR30135">
    <property type="entry name" value="UNCHARACTERIZED PROTEIN YVCK-RELATED"/>
    <property type="match status" value="1"/>
</dbReference>
<protein>
    <recommendedName>
        <fullName evidence="2">Putative gluconeogenesis factor</fullName>
    </recommendedName>
</protein>
<dbReference type="GO" id="GO:0043743">
    <property type="term" value="F:LPPG:FO 2-phospho-L-lactate transferase activity"/>
    <property type="evidence" value="ECO:0007669"/>
    <property type="project" value="InterPro"/>
</dbReference>
<evidence type="ECO:0000313" key="4">
    <source>
        <dbReference type="Proteomes" id="UP000231192"/>
    </source>
</evidence>
<dbReference type="NCBIfam" id="TIGR01826">
    <property type="entry name" value="CofD_related"/>
    <property type="match status" value="1"/>
</dbReference>
<dbReference type="InterPro" id="IPR010119">
    <property type="entry name" value="Gluconeogen_factor"/>
</dbReference>
<comment type="function">
    <text evidence="2">Required for morphogenesis under gluconeogenic growth conditions.</text>
</comment>
<dbReference type="AlphaFoldDB" id="A0A2H0UBY8"/>
<dbReference type="Pfam" id="PF01933">
    <property type="entry name" value="CofD"/>
    <property type="match status" value="1"/>
</dbReference>
<dbReference type="EMBL" id="PFBK01000003">
    <property type="protein sequence ID" value="PIR83939.1"/>
    <property type="molecule type" value="Genomic_DNA"/>
</dbReference>
<comment type="caution">
    <text evidence="3">The sequence shown here is derived from an EMBL/GenBank/DDBJ whole genome shotgun (WGS) entry which is preliminary data.</text>
</comment>
<gene>
    <name evidence="3" type="ORF">COU18_00810</name>
</gene>
<dbReference type="InterPro" id="IPR038136">
    <property type="entry name" value="CofD-like_dom_sf"/>
</dbReference>
<sequence>MKKIVRLGGGSGGYTLLRGLKAFPLEITAVFTSFDSGGSTGVLRDEFGILPPGDVRRGLLALADEGRAEILRELFNYRFENGGSSLHGHSFGNLFLAALSSIYGGEIEGIRKASQLLNIKGTVLPVSLDKSHVHARLEDGTEIVGETNIDIPKHDGNLRIKEVFLDPPAKIYEETDKAIRAADLIVIGPGDLYSSIIPTLAVGGMKEACAASKAKKVVVCNLMTKWGETNGYKASDMAAELLRYAGLKKFDYVICNTKPLPPEVLKAYEKEKKFPMECDAALSQYADRVITGDFFSTADIARHDSEKIARIISEL</sequence>
<reference evidence="4" key="1">
    <citation type="submission" date="2017-09" db="EMBL/GenBank/DDBJ databases">
        <title>Depth-based differentiation of microbial function through sediment-hosted aquifers and enrichment of novel symbionts in the deep terrestrial subsurface.</title>
        <authorList>
            <person name="Probst A.J."/>
            <person name="Ladd B."/>
            <person name="Jarett J.K."/>
            <person name="Geller-Mcgrath D.E."/>
            <person name="Sieber C.M.K."/>
            <person name="Emerson J.B."/>
            <person name="Anantharaman K."/>
            <person name="Thomas B.C."/>
            <person name="Malmstrom R."/>
            <person name="Stieglmeier M."/>
            <person name="Klingl A."/>
            <person name="Woyke T."/>
            <person name="Ryan C.M."/>
            <person name="Banfield J.F."/>
        </authorList>
    </citation>
    <scope>NUCLEOTIDE SEQUENCE [LARGE SCALE GENOMIC DNA]</scope>
</reference>
<dbReference type="Gene3D" id="3.40.50.10680">
    <property type="entry name" value="CofD-like domains"/>
    <property type="match status" value="1"/>
</dbReference>
<proteinExistence type="inferred from homology"/>
<name>A0A2H0UBY8_9BACT</name>
<evidence type="ECO:0000313" key="3">
    <source>
        <dbReference type="EMBL" id="PIR83939.1"/>
    </source>
</evidence>
<dbReference type="GO" id="GO:0008360">
    <property type="term" value="P:regulation of cell shape"/>
    <property type="evidence" value="ECO:0007669"/>
    <property type="project" value="UniProtKB-UniRule"/>
</dbReference>
<accession>A0A2H0UBY8</accession>
<dbReference type="HAMAP" id="MF_00973">
    <property type="entry name" value="Gluconeogen_factor"/>
    <property type="match status" value="1"/>
</dbReference>
<comment type="similarity">
    <text evidence="2">Belongs to the gluconeogenesis factor family.</text>
</comment>
<dbReference type="InterPro" id="IPR002882">
    <property type="entry name" value="CofD"/>
</dbReference>